<dbReference type="PROSITE" id="PS51664">
    <property type="entry name" value="YCAO"/>
    <property type="match status" value="1"/>
</dbReference>
<evidence type="ECO:0000313" key="2">
    <source>
        <dbReference type="EMBL" id="ALG08515.1"/>
    </source>
</evidence>
<sequence length="440" mass="47769">MTLTTESLVDPLTGVVRRLVDVEPVPGMPSSYLGVTAEVADARRLGAWPADRVSLGTSFGDVRTARAAALGEAVERYCGNRVPPGLRVAAARELAAAGHRVFGPGDLPFFADWQYEVERFPYRFFDDDLELTWAQGTEDGEPCYAPASWVYLNYHTSARRKQPRLHHLNYAGIATGVGADDAFERGLLELVERDALELWWHLGAPTTGIDIASVPGLPERLAGSRLQVHLVQLPSEHPVAVVAAVVIDPETGIVGGGGAARFDPVQACTKAVLEAVHTWVFTLGLLDKSGWVFQAIDAGVLAEGLYLPHRDDRGYLADAGENFRRVRDLGAQVQIWLDPAVQEQWLHRFTRPSSRIDAAELPTGDLAALTAGLAGNRIATFDLTSPDVAETPLRVIRVCATGLVPNAPAAFRYLGLPRWQQVAQSRGWDDGLVLVPPPFL</sequence>
<organism evidence="2 3">
    <name type="scientific">Kibdelosporangium phytohabitans</name>
    <dbReference type="NCBI Taxonomy" id="860235"/>
    <lineage>
        <taxon>Bacteria</taxon>
        <taxon>Bacillati</taxon>
        <taxon>Actinomycetota</taxon>
        <taxon>Actinomycetes</taxon>
        <taxon>Pseudonocardiales</taxon>
        <taxon>Pseudonocardiaceae</taxon>
        <taxon>Kibdelosporangium</taxon>
    </lineage>
</organism>
<dbReference type="PANTHER" id="PTHR37809:SF1">
    <property type="entry name" value="RIBOSOMAL PROTEIN S12 METHYLTHIOTRANSFERASE ACCESSORY FACTOR YCAO"/>
    <property type="match status" value="1"/>
</dbReference>
<dbReference type="EMBL" id="CP012752">
    <property type="protein sequence ID" value="ALG08515.1"/>
    <property type="molecule type" value="Genomic_DNA"/>
</dbReference>
<dbReference type="InterPro" id="IPR003776">
    <property type="entry name" value="YcaO-like_dom"/>
</dbReference>
<evidence type="ECO:0000259" key="1">
    <source>
        <dbReference type="PROSITE" id="PS51664"/>
    </source>
</evidence>
<keyword evidence="3" id="KW-1185">Reference proteome</keyword>
<proteinExistence type="predicted"/>
<evidence type="ECO:0000313" key="3">
    <source>
        <dbReference type="Proteomes" id="UP000063699"/>
    </source>
</evidence>
<dbReference type="Proteomes" id="UP000063699">
    <property type="component" value="Chromosome"/>
</dbReference>
<dbReference type="Pfam" id="PF02624">
    <property type="entry name" value="YcaO"/>
    <property type="match status" value="1"/>
</dbReference>
<dbReference type="RefSeq" id="WP_054290422.1">
    <property type="nucleotide sequence ID" value="NZ_CP012752.1"/>
</dbReference>
<dbReference type="STRING" id="860235.AOZ06_17760"/>
<reference evidence="2 3" key="1">
    <citation type="submission" date="2015-07" db="EMBL/GenBank/DDBJ databases">
        <title>Genome sequencing of Kibdelosporangium phytohabitans.</title>
        <authorList>
            <person name="Qin S."/>
            <person name="Xing K."/>
        </authorList>
    </citation>
    <scope>NUCLEOTIDE SEQUENCE [LARGE SCALE GENOMIC DNA]</scope>
    <source>
        <strain evidence="2 3">KLBMP1111</strain>
    </source>
</reference>
<dbReference type="Gene3D" id="3.30.40.250">
    <property type="match status" value="1"/>
</dbReference>
<dbReference type="Gene3D" id="3.30.160.660">
    <property type="match status" value="1"/>
</dbReference>
<protein>
    <recommendedName>
        <fullName evidence="1">YcaO domain-containing protein</fullName>
    </recommendedName>
</protein>
<dbReference type="Gene3D" id="3.30.1330.230">
    <property type="match status" value="1"/>
</dbReference>
<dbReference type="AlphaFoldDB" id="A0A0N9HTN6"/>
<accession>A0A0N9HTN6</accession>
<dbReference type="PANTHER" id="PTHR37809">
    <property type="entry name" value="RIBOSOMAL PROTEIN S12 METHYLTHIOTRANSFERASE ACCESSORY FACTOR YCAO"/>
    <property type="match status" value="1"/>
</dbReference>
<name>A0A0N9HTN6_9PSEU</name>
<dbReference type="KEGG" id="kphy:AOZ06_17760"/>
<feature type="domain" description="YcaO" evidence="1">
    <location>
        <begin position="56"/>
        <end position="440"/>
    </location>
</feature>
<gene>
    <name evidence="2" type="ORF">AOZ06_17760</name>
</gene>